<dbReference type="GO" id="GO:0016020">
    <property type="term" value="C:membrane"/>
    <property type="evidence" value="ECO:0007669"/>
    <property type="project" value="UniProtKB-SubCell"/>
</dbReference>
<evidence type="ECO:0000256" key="6">
    <source>
        <dbReference type="SAM" id="MobiDB-lite"/>
    </source>
</evidence>
<feature type="coiled-coil region" evidence="5">
    <location>
        <begin position="14"/>
        <end position="41"/>
    </location>
</feature>
<evidence type="ECO:0000259" key="7">
    <source>
        <dbReference type="PROSITE" id="PS51775"/>
    </source>
</evidence>
<dbReference type="EMBL" id="GISG01071142">
    <property type="protein sequence ID" value="MBA4629891.1"/>
    <property type="molecule type" value="Transcribed_RNA"/>
</dbReference>
<reference evidence="8" key="2">
    <citation type="submission" date="2020-07" db="EMBL/GenBank/DDBJ databases">
        <authorList>
            <person name="Vera ALvarez R."/>
            <person name="Arias-Moreno D.M."/>
            <person name="Jimenez-Jacinto V."/>
            <person name="Jimenez-Bremont J.F."/>
            <person name="Swaminathan K."/>
            <person name="Moose S.P."/>
            <person name="Guerrero-Gonzalez M.L."/>
            <person name="Marino-Ramirez L."/>
            <person name="Landsman D."/>
            <person name="Rodriguez-Kessler M."/>
            <person name="Delgado-Sanchez P."/>
        </authorList>
    </citation>
    <scope>NUCLEOTIDE SEQUENCE</scope>
    <source>
        <tissue evidence="8">Cladode</tissue>
    </source>
</reference>
<sequence>MKTERAMSLGRNDIDSLKETLRAQQELLQRLYNELDVERESSAIAAEEALSMILRLQGEKSAMEMEASQYKRIAEEKMCHAQEMLEVFQELIYQKEMQIASLEFQVQAYKFRLVSLGYHDLGASELQYPDNMLSRSAQSSLRRGSSLPPPILDALSRRASSEGEKSAHSSPKPSPIQKENASAGELNSYWEKIKNLNERVKELANAKFLDSSIMTPEEGVNQNGISESYSPASNSPMCNPSPETSPARSELSKIYLDKVSEVQGCRDSPHSVKVQDIFEVPPCFEPDGSAHNANEKITWEKKPVLSSDSNTDSPQITDLGEKIDFEKKPWMSPCSNGEQPNPRDGKTPRKQLFKHPTYGVADFELHQLNRRLKQLEDERFVTRVVESNAESGGEELRLLREIREKVDLIQDHMMSCRIKKLPPQEDRVGCIREVMLCFWS</sequence>
<evidence type="ECO:0000256" key="2">
    <source>
        <dbReference type="ARBA" id="ARBA00022692"/>
    </source>
</evidence>
<accession>A0A7C8YZG5</accession>
<dbReference type="EMBL" id="GISG01071143">
    <property type="protein sequence ID" value="MBA4629892.1"/>
    <property type="molecule type" value="Transcribed_RNA"/>
</dbReference>
<feature type="compositionally biased region" description="Basic and acidic residues" evidence="6">
    <location>
        <begin position="155"/>
        <end position="167"/>
    </location>
</feature>
<evidence type="ECO:0000256" key="3">
    <source>
        <dbReference type="ARBA" id="ARBA00022989"/>
    </source>
</evidence>
<dbReference type="GO" id="GO:0080115">
    <property type="term" value="F:myosin XI tail binding"/>
    <property type="evidence" value="ECO:0007669"/>
    <property type="project" value="UniProtKB-ARBA"/>
</dbReference>
<keyword evidence="5" id="KW-0175">Coiled coil</keyword>
<feature type="region of interest" description="Disordered" evidence="6">
    <location>
        <begin position="327"/>
        <end position="350"/>
    </location>
</feature>
<evidence type="ECO:0000256" key="5">
    <source>
        <dbReference type="SAM" id="Coils"/>
    </source>
</evidence>
<dbReference type="PROSITE" id="PS51775">
    <property type="entry name" value="GTD_BINDING"/>
    <property type="match status" value="1"/>
</dbReference>
<evidence type="ECO:0000256" key="1">
    <source>
        <dbReference type="ARBA" id="ARBA00004370"/>
    </source>
</evidence>
<name>A0A7C8YZG5_OPUST</name>
<feature type="domain" description="GTD-binding" evidence="7">
    <location>
        <begin position="12"/>
        <end position="110"/>
    </location>
</feature>
<comment type="subcellular location">
    <subcellularLocation>
        <location evidence="1">Membrane</location>
    </subcellularLocation>
</comment>
<proteinExistence type="predicted"/>
<dbReference type="PANTHER" id="PTHR31422">
    <property type="entry name" value="BNAANNG28530D PROTEIN"/>
    <property type="match status" value="1"/>
</dbReference>
<dbReference type="Pfam" id="PF04576">
    <property type="entry name" value="Zein-binding"/>
    <property type="match status" value="1"/>
</dbReference>
<keyword evidence="3" id="KW-1133">Transmembrane helix</keyword>
<dbReference type="PANTHER" id="PTHR31422:SF1">
    <property type="entry name" value="GTD-BINDING DOMAIN-CONTAINING PROTEIN"/>
    <property type="match status" value="1"/>
</dbReference>
<reference evidence="8" key="1">
    <citation type="journal article" date="2013" name="J. Plant Res.">
        <title>Effect of fungi and light on seed germination of three Opuntia species from semiarid lands of central Mexico.</title>
        <authorList>
            <person name="Delgado-Sanchez P."/>
            <person name="Jimenez-Bremont J.F."/>
            <person name="Guerrero-Gonzalez Mde L."/>
            <person name="Flores J."/>
        </authorList>
    </citation>
    <scope>NUCLEOTIDE SEQUENCE</scope>
    <source>
        <tissue evidence="8">Cladode</tissue>
    </source>
</reference>
<dbReference type="AlphaFoldDB" id="A0A7C8YZG5"/>
<feature type="region of interest" description="Disordered" evidence="6">
    <location>
        <begin position="137"/>
        <end position="183"/>
    </location>
</feature>
<feature type="region of interest" description="Disordered" evidence="6">
    <location>
        <begin position="221"/>
        <end position="247"/>
    </location>
</feature>
<keyword evidence="4" id="KW-0472">Membrane</keyword>
<protein>
    <recommendedName>
        <fullName evidence="7">GTD-binding domain-containing protein</fullName>
    </recommendedName>
</protein>
<evidence type="ECO:0000313" key="8">
    <source>
        <dbReference type="EMBL" id="MBA4629891.1"/>
    </source>
</evidence>
<keyword evidence="2" id="KW-0812">Transmembrane</keyword>
<dbReference type="InterPro" id="IPR007656">
    <property type="entry name" value="GTD-bd"/>
</dbReference>
<organism evidence="8">
    <name type="scientific">Opuntia streptacantha</name>
    <name type="common">Prickly pear cactus</name>
    <name type="synonym">Opuntia cardona</name>
    <dbReference type="NCBI Taxonomy" id="393608"/>
    <lineage>
        <taxon>Eukaryota</taxon>
        <taxon>Viridiplantae</taxon>
        <taxon>Streptophyta</taxon>
        <taxon>Embryophyta</taxon>
        <taxon>Tracheophyta</taxon>
        <taxon>Spermatophyta</taxon>
        <taxon>Magnoliopsida</taxon>
        <taxon>eudicotyledons</taxon>
        <taxon>Gunneridae</taxon>
        <taxon>Pentapetalae</taxon>
        <taxon>Caryophyllales</taxon>
        <taxon>Cactineae</taxon>
        <taxon>Cactaceae</taxon>
        <taxon>Opuntioideae</taxon>
        <taxon>Opuntia</taxon>
    </lineage>
</organism>
<evidence type="ECO:0000256" key="4">
    <source>
        <dbReference type="ARBA" id="ARBA00023136"/>
    </source>
</evidence>